<dbReference type="eggNOG" id="KOG1515">
    <property type="taxonomic scope" value="Eukaryota"/>
</dbReference>
<sequence length="388" mass="42641">MTPQEEQVAKPPYKSITKFDLKDAPQHATGIQGASKGGRRYGHLAELDPAFAAVRPRLDANANALWDVPDRNWSTLRETVRRQSREQQTERSSVGVDVSHGTVRARDGAQIKIKIMRRASTAPAKEQTTEQDGSLLVLRIHGGGWCLDPESASEEAEDSRIAGMPNVVLVRVSYRLQVSSGSSAPEYTYPYALNDCYDVLLWCKINANGMGVDPERTLLIGSGAGASLAASVAIKARDKGVSGIVGQVLDFPMTCHPKFYPKRPLELKSYEQNSEATTISSPLVDLFYDAYVPDSAEEVSYHSPLLAPSLAHMPPALVQVAGFDPLRDEGIAFSERLRGQGVASELHVYKGLPHGFPDVLPDLPQTREFHKRQLEFIRMCVDREGIFS</sequence>
<evidence type="ECO:0000313" key="5">
    <source>
        <dbReference type="EnsemblFungi" id="EJT80676"/>
    </source>
</evidence>
<accession>J3NHD3</accession>
<feature type="region of interest" description="Disordered" evidence="2">
    <location>
        <begin position="1"/>
        <end position="39"/>
    </location>
</feature>
<dbReference type="STRING" id="644352.J3NHD3"/>
<organism evidence="4">
    <name type="scientific">Gaeumannomyces tritici (strain R3-111a-1)</name>
    <name type="common">Wheat and barley take-all root rot fungus</name>
    <name type="synonym">Gaeumannomyces graminis var. tritici</name>
    <dbReference type="NCBI Taxonomy" id="644352"/>
    <lineage>
        <taxon>Eukaryota</taxon>
        <taxon>Fungi</taxon>
        <taxon>Dikarya</taxon>
        <taxon>Ascomycota</taxon>
        <taxon>Pezizomycotina</taxon>
        <taxon>Sordariomycetes</taxon>
        <taxon>Sordariomycetidae</taxon>
        <taxon>Magnaporthales</taxon>
        <taxon>Magnaporthaceae</taxon>
        <taxon>Gaeumannomyces</taxon>
    </lineage>
</organism>
<dbReference type="HOGENOM" id="CLU_012494_6_3_1"/>
<keyword evidence="6" id="KW-1185">Reference proteome</keyword>
<dbReference type="PANTHER" id="PTHR48081:SF8">
    <property type="entry name" value="ALPHA_BETA HYDROLASE FOLD-3 DOMAIN-CONTAINING PROTEIN-RELATED"/>
    <property type="match status" value="1"/>
</dbReference>
<dbReference type="InterPro" id="IPR013094">
    <property type="entry name" value="AB_hydrolase_3"/>
</dbReference>
<dbReference type="EnsemblFungi" id="EJT80676">
    <property type="protein sequence ID" value="EJT80676"/>
    <property type="gene ID" value="GGTG_00670"/>
</dbReference>
<evidence type="ECO:0000256" key="2">
    <source>
        <dbReference type="SAM" id="MobiDB-lite"/>
    </source>
</evidence>
<evidence type="ECO:0000256" key="1">
    <source>
        <dbReference type="ARBA" id="ARBA00022801"/>
    </source>
</evidence>
<evidence type="ECO:0000313" key="4">
    <source>
        <dbReference type="EMBL" id="EJT80676.1"/>
    </source>
</evidence>
<keyword evidence="1" id="KW-0378">Hydrolase</keyword>
<dbReference type="VEuPathDB" id="FungiDB:GGTG_00670"/>
<dbReference type="OrthoDB" id="408631at2759"/>
<evidence type="ECO:0000259" key="3">
    <source>
        <dbReference type="Pfam" id="PF07859"/>
    </source>
</evidence>
<evidence type="ECO:0000313" key="6">
    <source>
        <dbReference type="Proteomes" id="UP000006039"/>
    </source>
</evidence>
<dbReference type="EMBL" id="GL385395">
    <property type="protein sequence ID" value="EJT80676.1"/>
    <property type="molecule type" value="Genomic_DNA"/>
</dbReference>
<dbReference type="GeneID" id="20341128"/>
<dbReference type="Gene3D" id="3.40.50.1820">
    <property type="entry name" value="alpha/beta hydrolase"/>
    <property type="match status" value="1"/>
</dbReference>
<dbReference type="PANTHER" id="PTHR48081">
    <property type="entry name" value="AB HYDROLASE SUPERFAMILY PROTEIN C4A8.06C"/>
    <property type="match status" value="1"/>
</dbReference>
<name>J3NHD3_GAET3</name>
<protein>
    <recommendedName>
        <fullName evidence="3">Alpha/beta hydrolase fold-3 domain-containing protein</fullName>
    </recommendedName>
</protein>
<reference evidence="4" key="2">
    <citation type="submission" date="2010-07" db="EMBL/GenBank/DDBJ databases">
        <authorList>
            <consortium name="The Broad Institute Genome Sequencing Platform"/>
            <consortium name="Broad Institute Genome Sequencing Center for Infectious Disease"/>
            <person name="Ma L.-J."/>
            <person name="Dead R."/>
            <person name="Young S."/>
            <person name="Zeng Q."/>
            <person name="Koehrsen M."/>
            <person name="Alvarado L."/>
            <person name="Berlin A."/>
            <person name="Chapman S.B."/>
            <person name="Chen Z."/>
            <person name="Freedman E."/>
            <person name="Gellesch M."/>
            <person name="Goldberg J."/>
            <person name="Griggs A."/>
            <person name="Gujja S."/>
            <person name="Heilman E.R."/>
            <person name="Heiman D."/>
            <person name="Hepburn T."/>
            <person name="Howarth C."/>
            <person name="Jen D."/>
            <person name="Larson L."/>
            <person name="Mehta T."/>
            <person name="Neiman D."/>
            <person name="Pearson M."/>
            <person name="Roberts A."/>
            <person name="Saif S."/>
            <person name="Shea T."/>
            <person name="Shenoy N."/>
            <person name="Sisk P."/>
            <person name="Stolte C."/>
            <person name="Sykes S."/>
            <person name="Walk T."/>
            <person name="White J."/>
            <person name="Yandava C."/>
            <person name="Haas B."/>
            <person name="Nusbaum C."/>
            <person name="Birren B."/>
        </authorList>
    </citation>
    <scope>NUCLEOTIDE SEQUENCE</scope>
    <source>
        <strain evidence="4">R3-111a-1</strain>
    </source>
</reference>
<proteinExistence type="predicted"/>
<dbReference type="SUPFAM" id="SSF53474">
    <property type="entry name" value="alpha/beta-Hydrolases"/>
    <property type="match status" value="1"/>
</dbReference>
<dbReference type="AlphaFoldDB" id="J3NHD3"/>
<feature type="domain" description="Alpha/beta hydrolase fold-3" evidence="3">
    <location>
        <begin position="137"/>
        <end position="356"/>
    </location>
</feature>
<dbReference type="Pfam" id="PF07859">
    <property type="entry name" value="Abhydrolase_3"/>
    <property type="match status" value="1"/>
</dbReference>
<gene>
    <name evidence="5" type="primary">20341128</name>
    <name evidence="4" type="ORF">GGTG_00670</name>
</gene>
<reference evidence="5" key="5">
    <citation type="submission" date="2018-04" db="UniProtKB">
        <authorList>
            <consortium name="EnsemblFungi"/>
        </authorList>
    </citation>
    <scope>IDENTIFICATION</scope>
    <source>
        <strain evidence="5">R3-111a-1</strain>
    </source>
</reference>
<reference evidence="5" key="4">
    <citation type="journal article" date="2015" name="G3 (Bethesda)">
        <title>Genome sequences of three phytopathogenic species of the Magnaporthaceae family of fungi.</title>
        <authorList>
            <person name="Okagaki L.H."/>
            <person name="Nunes C.C."/>
            <person name="Sailsbery J."/>
            <person name="Clay B."/>
            <person name="Brown D."/>
            <person name="John T."/>
            <person name="Oh Y."/>
            <person name="Young N."/>
            <person name="Fitzgerald M."/>
            <person name="Haas B.J."/>
            <person name="Zeng Q."/>
            <person name="Young S."/>
            <person name="Adiconis X."/>
            <person name="Fan L."/>
            <person name="Levin J.Z."/>
            <person name="Mitchell T.K."/>
            <person name="Okubara P.A."/>
            <person name="Farman M.L."/>
            <person name="Kohn L.M."/>
            <person name="Birren B."/>
            <person name="Ma L.-J."/>
            <person name="Dean R.A."/>
        </authorList>
    </citation>
    <scope>NUCLEOTIDE SEQUENCE</scope>
    <source>
        <strain evidence="5">R3-111a-1</strain>
    </source>
</reference>
<dbReference type="Proteomes" id="UP000006039">
    <property type="component" value="Unassembled WGS sequence"/>
</dbReference>
<dbReference type="InterPro" id="IPR029058">
    <property type="entry name" value="AB_hydrolase_fold"/>
</dbReference>
<reference evidence="4" key="3">
    <citation type="submission" date="2010-09" db="EMBL/GenBank/DDBJ databases">
        <title>Annotation of Gaeumannomyces graminis var. tritici R3-111a-1.</title>
        <authorList>
            <consortium name="The Broad Institute Genome Sequencing Platform"/>
            <person name="Ma L.-J."/>
            <person name="Dead R."/>
            <person name="Young S.K."/>
            <person name="Zeng Q."/>
            <person name="Gargeya S."/>
            <person name="Fitzgerald M."/>
            <person name="Haas B."/>
            <person name="Abouelleil A."/>
            <person name="Alvarado L."/>
            <person name="Arachchi H.M."/>
            <person name="Berlin A."/>
            <person name="Brown A."/>
            <person name="Chapman S.B."/>
            <person name="Chen Z."/>
            <person name="Dunbar C."/>
            <person name="Freedman E."/>
            <person name="Gearin G."/>
            <person name="Gellesch M."/>
            <person name="Goldberg J."/>
            <person name="Griggs A."/>
            <person name="Gujja S."/>
            <person name="Heiman D."/>
            <person name="Howarth C."/>
            <person name="Larson L."/>
            <person name="Lui A."/>
            <person name="MacDonald P.J.P."/>
            <person name="Mehta T."/>
            <person name="Montmayeur A."/>
            <person name="Murphy C."/>
            <person name="Neiman D."/>
            <person name="Pearson M."/>
            <person name="Priest M."/>
            <person name="Roberts A."/>
            <person name="Saif S."/>
            <person name="Shea T."/>
            <person name="Shenoy N."/>
            <person name="Sisk P."/>
            <person name="Stolte C."/>
            <person name="Sykes S."/>
            <person name="Yandava C."/>
            <person name="Wortman J."/>
            <person name="Nusbaum C."/>
            <person name="Birren B."/>
        </authorList>
    </citation>
    <scope>NUCLEOTIDE SEQUENCE</scope>
    <source>
        <strain evidence="4">R3-111a-1</strain>
    </source>
</reference>
<dbReference type="InterPro" id="IPR050300">
    <property type="entry name" value="GDXG_lipolytic_enzyme"/>
</dbReference>
<dbReference type="GO" id="GO:0016787">
    <property type="term" value="F:hydrolase activity"/>
    <property type="evidence" value="ECO:0007669"/>
    <property type="project" value="UniProtKB-KW"/>
</dbReference>
<reference evidence="6" key="1">
    <citation type="submission" date="2010-07" db="EMBL/GenBank/DDBJ databases">
        <title>The genome sequence of Gaeumannomyces graminis var. tritici strain R3-111a-1.</title>
        <authorList>
            <consortium name="The Broad Institute Genome Sequencing Platform"/>
            <person name="Ma L.-J."/>
            <person name="Dead R."/>
            <person name="Young S."/>
            <person name="Zeng Q."/>
            <person name="Koehrsen M."/>
            <person name="Alvarado L."/>
            <person name="Berlin A."/>
            <person name="Chapman S.B."/>
            <person name="Chen Z."/>
            <person name="Freedman E."/>
            <person name="Gellesch M."/>
            <person name="Goldberg J."/>
            <person name="Griggs A."/>
            <person name="Gujja S."/>
            <person name="Heilman E.R."/>
            <person name="Heiman D."/>
            <person name="Hepburn T."/>
            <person name="Howarth C."/>
            <person name="Jen D."/>
            <person name="Larson L."/>
            <person name="Mehta T."/>
            <person name="Neiman D."/>
            <person name="Pearson M."/>
            <person name="Roberts A."/>
            <person name="Saif S."/>
            <person name="Shea T."/>
            <person name="Shenoy N."/>
            <person name="Sisk P."/>
            <person name="Stolte C."/>
            <person name="Sykes S."/>
            <person name="Walk T."/>
            <person name="White J."/>
            <person name="Yandava C."/>
            <person name="Haas B."/>
            <person name="Nusbaum C."/>
            <person name="Birren B."/>
        </authorList>
    </citation>
    <scope>NUCLEOTIDE SEQUENCE [LARGE SCALE GENOMIC DNA]</scope>
    <source>
        <strain evidence="6">R3-111a-1</strain>
    </source>
</reference>
<dbReference type="RefSeq" id="XP_009216685.1">
    <property type="nucleotide sequence ID" value="XM_009218421.1"/>
</dbReference>